<accession>A0AAV5FL76</accession>
<dbReference type="Proteomes" id="UP001054889">
    <property type="component" value="Unassembled WGS sequence"/>
</dbReference>
<feature type="region of interest" description="Disordered" evidence="1">
    <location>
        <begin position="1"/>
        <end position="21"/>
    </location>
</feature>
<keyword evidence="3" id="KW-1185">Reference proteome</keyword>
<sequence length="155" mass="17001">MVTKLLGSATTARRTRPARPPARRLAMGMVHRGGQHAADDGGSEACPGEEAAWEVRLLDLDVLEVEESLHADWIGLRVTGAGRPDESAMVEGMEDVVDSRQLGVGEAEQLHGKEESDEARRMDDFARQEQQQSGREPELCLRSHGSRALFPCARE</sequence>
<evidence type="ECO:0000256" key="1">
    <source>
        <dbReference type="SAM" id="MobiDB-lite"/>
    </source>
</evidence>
<feature type="region of interest" description="Disordered" evidence="1">
    <location>
        <begin position="105"/>
        <end position="140"/>
    </location>
</feature>
<comment type="caution">
    <text evidence="2">The sequence shown here is derived from an EMBL/GenBank/DDBJ whole genome shotgun (WGS) entry which is preliminary data.</text>
</comment>
<reference evidence="2" key="2">
    <citation type="submission" date="2021-12" db="EMBL/GenBank/DDBJ databases">
        <title>Resequencing data analysis of finger millet.</title>
        <authorList>
            <person name="Hatakeyama M."/>
            <person name="Aluri S."/>
            <person name="Balachadran M.T."/>
            <person name="Sivarajan S.R."/>
            <person name="Poveda L."/>
            <person name="Shimizu-Inatsugi R."/>
            <person name="Schlapbach R."/>
            <person name="Sreeman S.M."/>
            <person name="Shimizu K.K."/>
        </authorList>
    </citation>
    <scope>NUCLEOTIDE SEQUENCE</scope>
</reference>
<organism evidence="2 3">
    <name type="scientific">Eleusine coracana subsp. coracana</name>
    <dbReference type="NCBI Taxonomy" id="191504"/>
    <lineage>
        <taxon>Eukaryota</taxon>
        <taxon>Viridiplantae</taxon>
        <taxon>Streptophyta</taxon>
        <taxon>Embryophyta</taxon>
        <taxon>Tracheophyta</taxon>
        <taxon>Spermatophyta</taxon>
        <taxon>Magnoliopsida</taxon>
        <taxon>Liliopsida</taxon>
        <taxon>Poales</taxon>
        <taxon>Poaceae</taxon>
        <taxon>PACMAD clade</taxon>
        <taxon>Chloridoideae</taxon>
        <taxon>Cynodonteae</taxon>
        <taxon>Eleusininae</taxon>
        <taxon>Eleusine</taxon>
    </lineage>
</organism>
<name>A0AAV5FL76_ELECO</name>
<dbReference type="AlphaFoldDB" id="A0AAV5FL76"/>
<evidence type="ECO:0000313" key="3">
    <source>
        <dbReference type="Proteomes" id="UP001054889"/>
    </source>
</evidence>
<protein>
    <submittedName>
        <fullName evidence="2">Uncharacterized protein</fullName>
    </submittedName>
</protein>
<proteinExistence type="predicted"/>
<evidence type="ECO:0000313" key="2">
    <source>
        <dbReference type="EMBL" id="GJN35555.1"/>
    </source>
</evidence>
<gene>
    <name evidence="2" type="primary">gb24343</name>
    <name evidence="2" type="ORF">PR202_gb24343</name>
</gene>
<feature type="compositionally biased region" description="Basic and acidic residues" evidence="1">
    <location>
        <begin position="108"/>
        <end position="127"/>
    </location>
</feature>
<dbReference type="EMBL" id="BQKI01000088">
    <property type="protein sequence ID" value="GJN35555.1"/>
    <property type="molecule type" value="Genomic_DNA"/>
</dbReference>
<reference evidence="2" key="1">
    <citation type="journal article" date="2018" name="DNA Res.">
        <title>Multiple hybrid de novo genome assembly of finger millet, an orphan allotetraploid crop.</title>
        <authorList>
            <person name="Hatakeyama M."/>
            <person name="Aluri S."/>
            <person name="Balachadran M.T."/>
            <person name="Sivarajan S.R."/>
            <person name="Patrignani A."/>
            <person name="Gruter S."/>
            <person name="Poveda L."/>
            <person name="Shimizu-Inatsugi R."/>
            <person name="Baeten J."/>
            <person name="Francoijs K.J."/>
            <person name="Nataraja K.N."/>
            <person name="Reddy Y.A.N."/>
            <person name="Phadnis S."/>
            <person name="Ravikumar R.L."/>
            <person name="Schlapbach R."/>
            <person name="Sreeman S.M."/>
            <person name="Shimizu K.K."/>
        </authorList>
    </citation>
    <scope>NUCLEOTIDE SEQUENCE</scope>
</reference>